<dbReference type="Pfam" id="PF00875">
    <property type="entry name" value="DNA_photolyase"/>
    <property type="match status" value="1"/>
</dbReference>
<evidence type="ECO:0000259" key="8">
    <source>
        <dbReference type="PROSITE" id="PS51645"/>
    </source>
</evidence>
<evidence type="ECO:0000313" key="10">
    <source>
        <dbReference type="Proteomes" id="UP000596063"/>
    </source>
</evidence>
<keyword evidence="10" id="KW-1185">Reference proteome</keyword>
<evidence type="ECO:0000256" key="1">
    <source>
        <dbReference type="ARBA" id="ARBA00005862"/>
    </source>
</evidence>
<dbReference type="PANTHER" id="PTHR11455">
    <property type="entry name" value="CRYPTOCHROME"/>
    <property type="match status" value="1"/>
</dbReference>
<dbReference type="SUPFAM" id="SSF48173">
    <property type="entry name" value="Cryptochrome/photolyase FAD-binding domain"/>
    <property type="match status" value="1"/>
</dbReference>
<dbReference type="InterPro" id="IPR036134">
    <property type="entry name" value="Crypto/Photolyase_FAD-like_sf"/>
</dbReference>
<comment type="similarity">
    <text evidence="1 7">Belongs to the DNA photolyase class-1 family.</text>
</comment>
<keyword evidence="3 6" id="KW-0285">Flavoprotein</keyword>
<dbReference type="RefSeq" id="WP_198569249.1">
    <property type="nucleotide sequence ID" value="NZ_CP066167.1"/>
</dbReference>
<comment type="function">
    <text evidence="7">May have a photoreceptor function.</text>
</comment>
<dbReference type="Proteomes" id="UP000596063">
    <property type="component" value="Chromosome"/>
</dbReference>
<dbReference type="PANTHER" id="PTHR11455:SF22">
    <property type="entry name" value="CRYPTOCHROME DASH"/>
    <property type="match status" value="1"/>
</dbReference>
<dbReference type="InterPro" id="IPR006050">
    <property type="entry name" value="DNA_photolyase_N"/>
</dbReference>
<dbReference type="EMBL" id="CP066167">
    <property type="protein sequence ID" value="QQD17750.1"/>
    <property type="molecule type" value="Genomic_DNA"/>
</dbReference>
<feature type="binding site" evidence="6">
    <location>
        <begin position="369"/>
        <end position="371"/>
    </location>
    <ligand>
        <name>FAD</name>
        <dbReference type="ChEBI" id="CHEBI:57692"/>
    </ligand>
</feature>
<comment type="cofactor">
    <cofactor evidence="6 7">
        <name>FAD</name>
        <dbReference type="ChEBI" id="CHEBI:57692"/>
    </cofactor>
    <text evidence="6 7">Binds 1 FAD per subunit.</text>
</comment>
<dbReference type="Gene3D" id="1.10.579.10">
    <property type="entry name" value="DNA Cyclobutane Dipyrimidine Photolyase, subunit A, domain 3"/>
    <property type="match status" value="1"/>
</dbReference>
<feature type="binding site" evidence="6">
    <location>
        <position position="219"/>
    </location>
    <ligand>
        <name>FAD</name>
        <dbReference type="ChEBI" id="CHEBI:57692"/>
    </ligand>
</feature>
<evidence type="ECO:0000256" key="7">
    <source>
        <dbReference type="RuleBase" id="RU367151"/>
    </source>
</evidence>
<feature type="domain" description="Photolyase/cryptochrome alpha/beta" evidence="8">
    <location>
        <begin position="2"/>
        <end position="134"/>
    </location>
</feature>
<dbReference type="InterPro" id="IPR036155">
    <property type="entry name" value="Crypto/Photolyase_N_sf"/>
</dbReference>
<dbReference type="KEGG" id="snan:I6N98_15610"/>
<protein>
    <recommendedName>
        <fullName evidence="2 7">Cryptochrome DASH</fullName>
    </recommendedName>
</protein>
<evidence type="ECO:0000256" key="3">
    <source>
        <dbReference type="ARBA" id="ARBA00022630"/>
    </source>
</evidence>
<dbReference type="GO" id="GO:0000719">
    <property type="term" value="P:photoreactive repair"/>
    <property type="evidence" value="ECO:0007669"/>
    <property type="project" value="TreeGrafter"/>
</dbReference>
<dbReference type="SUPFAM" id="SSF52425">
    <property type="entry name" value="Cryptochrome/photolyase, N-terminal domain"/>
    <property type="match status" value="1"/>
</dbReference>
<organism evidence="9 10">
    <name type="scientific">Spongiibacter nanhainus</name>
    <dbReference type="NCBI Taxonomy" id="2794344"/>
    <lineage>
        <taxon>Bacteria</taxon>
        <taxon>Pseudomonadati</taxon>
        <taxon>Pseudomonadota</taxon>
        <taxon>Gammaproteobacteria</taxon>
        <taxon>Cellvibrionales</taxon>
        <taxon>Spongiibacteraceae</taxon>
        <taxon>Spongiibacter</taxon>
    </lineage>
</organism>
<gene>
    <name evidence="9" type="ORF">I6N98_15610</name>
</gene>
<dbReference type="InterPro" id="IPR014729">
    <property type="entry name" value="Rossmann-like_a/b/a_fold"/>
</dbReference>
<comment type="cofactor">
    <cofactor evidence="7">
        <name>(6R)-5,10-methylene-5,6,7,8-tetrahydrofolate</name>
        <dbReference type="ChEBI" id="CHEBI:15636"/>
    </cofactor>
    <text evidence="7">Binds 1 5,10-methenyltetrahydrofolate (MTHF) per subunit.</text>
</comment>
<name>A0A7T4UQX2_9GAMM</name>
<dbReference type="Pfam" id="PF03441">
    <property type="entry name" value="FAD_binding_7"/>
    <property type="match status" value="1"/>
</dbReference>
<keyword evidence="5 7" id="KW-0157">Chromophore</keyword>
<proteinExistence type="inferred from homology"/>
<dbReference type="PRINTS" id="PR00147">
    <property type="entry name" value="DNAPHOTLYASE"/>
</dbReference>
<dbReference type="GO" id="GO:0071949">
    <property type="term" value="F:FAD binding"/>
    <property type="evidence" value="ECO:0007669"/>
    <property type="project" value="TreeGrafter"/>
</dbReference>
<sequence length="438" mass="50086">MAVGLFLFQQDLRLHDQRALMALAGRVDALLCVYCRDPASTRPGRYGIAAMGPLRRRFEDQSLAELHRSLLALGQSLHVTEGEPLAALEQLIRTFKVSVIGQSRQSGFNENRRWQTLQARWPSLTFIETDNHTLFTKDQLPFALDALPPSFTPFRKRVEALDIDAPLPSPQTLPPSPSEIAALQAPDTRARADELFRGGEPHGLTQLADYFGSEAPSYYKSVRNALQGWDCSTKFSPWLANGNLSPREILRRLRDYENQHGANESTYWIYFELLWREYFHWYARRHGARLFAFSGVKRRSPLTSFYPQRFQAWTMGSTPYPIVNACMNELRETGYLSNRGRQIVASCLVHELAVDWRYGAAWFEHCLLDYDVASNWGNWQYLAGVGADPRGHRHFDLDKQTRQFDPDGSYIARWQGHVTGPLDHVDAADWPLSTSSRH</sequence>
<dbReference type="InterPro" id="IPR014133">
    <property type="entry name" value="Cry_DASH"/>
</dbReference>
<keyword evidence="4 6" id="KW-0274">FAD</keyword>
<evidence type="ECO:0000256" key="6">
    <source>
        <dbReference type="PIRSR" id="PIRSR602081-1"/>
    </source>
</evidence>
<feature type="binding site" evidence="6">
    <location>
        <begin position="232"/>
        <end position="236"/>
    </location>
    <ligand>
        <name>FAD</name>
        <dbReference type="ChEBI" id="CHEBI:57692"/>
    </ligand>
</feature>
<dbReference type="Gene3D" id="1.25.40.80">
    <property type="match status" value="1"/>
</dbReference>
<accession>A0A7T4UQX2</accession>
<dbReference type="NCBIfam" id="TIGR02765">
    <property type="entry name" value="crypto_DASH"/>
    <property type="match status" value="1"/>
</dbReference>
<dbReference type="GO" id="GO:0003913">
    <property type="term" value="F:DNA photolyase activity"/>
    <property type="evidence" value="ECO:0007669"/>
    <property type="project" value="InterPro"/>
</dbReference>
<dbReference type="InterPro" id="IPR002081">
    <property type="entry name" value="Cryptochrome/DNA_photolyase_1"/>
</dbReference>
<evidence type="ECO:0000256" key="4">
    <source>
        <dbReference type="ARBA" id="ARBA00022827"/>
    </source>
</evidence>
<dbReference type="AlphaFoldDB" id="A0A7T4UQX2"/>
<evidence type="ECO:0000313" key="9">
    <source>
        <dbReference type="EMBL" id="QQD17750.1"/>
    </source>
</evidence>
<evidence type="ECO:0000256" key="2">
    <source>
        <dbReference type="ARBA" id="ARBA00017881"/>
    </source>
</evidence>
<evidence type="ECO:0000256" key="5">
    <source>
        <dbReference type="ARBA" id="ARBA00022991"/>
    </source>
</evidence>
<dbReference type="Gene3D" id="3.40.50.620">
    <property type="entry name" value="HUPs"/>
    <property type="match status" value="1"/>
</dbReference>
<dbReference type="InterPro" id="IPR005101">
    <property type="entry name" value="Cryptochr/Photolyase_FAD-bd"/>
</dbReference>
<dbReference type="PROSITE" id="PS51645">
    <property type="entry name" value="PHR_CRY_ALPHA_BETA"/>
    <property type="match status" value="1"/>
</dbReference>
<reference evidence="9 10" key="1">
    <citation type="submission" date="2020-12" db="EMBL/GenBank/DDBJ databases">
        <authorList>
            <person name="Shan Y."/>
        </authorList>
    </citation>
    <scope>NUCLEOTIDE SEQUENCE [LARGE SCALE GENOMIC DNA]</scope>
    <source>
        <strain evidence="10">csc3.9</strain>
    </source>
</reference>
<dbReference type="GO" id="GO:0003677">
    <property type="term" value="F:DNA binding"/>
    <property type="evidence" value="ECO:0007669"/>
    <property type="project" value="TreeGrafter"/>
</dbReference>